<dbReference type="GO" id="GO:0006915">
    <property type="term" value="P:apoptotic process"/>
    <property type="evidence" value="ECO:0007669"/>
    <property type="project" value="InterPro"/>
</dbReference>
<dbReference type="InterPro" id="IPR027417">
    <property type="entry name" value="P-loop_NTPase"/>
</dbReference>
<keyword evidence="6" id="KW-0687">Ribonucleoprotein</keyword>
<evidence type="ECO:0000256" key="2">
    <source>
        <dbReference type="ARBA" id="ARBA00009863"/>
    </source>
</evidence>
<dbReference type="EMBL" id="LR901270">
    <property type="protein sequence ID" value="CAD7248230.1"/>
    <property type="molecule type" value="Genomic_DNA"/>
</dbReference>
<dbReference type="InterPro" id="IPR019368">
    <property type="entry name" value="Ribosomal_mS29"/>
</dbReference>
<organism evidence="8">
    <name type="scientific">Darwinula stevensoni</name>
    <dbReference type="NCBI Taxonomy" id="69355"/>
    <lineage>
        <taxon>Eukaryota</taxon>
        <taxon>Metazoa</taxon>
        <taxon>Ecdysozoa</taxon>
        <taxon>Arthropoda</taxon>
        <taxon>Crustacea</taxon>
        <taxon>Oligostraca</taxon>
        <taxon>Ostracoda</taxon>
        <taxon>Podocopa</taxon>
        <taxon>Podocopida</taxon>
        <taxon>Darwinulocopina</taxon>
        <taxon>Darwinuloidea</taxon>
        <taxon>Darwinulidae</taxon>
        <taxon>Darwinula</taxon>
    </lineage>
</organism>
<evidence type="ECO:0000313" key="8">
    <source>
        <dbReference type="EMBL" id="CAD7248230.1"/>
    </source>
</evidence>
<dbReference type="SUPFAM" id="SSF52540">
    <property type="entry name" value="P-loop containing nucleoside triphosphate hydrolases"/>
    <property type="match status" value="1"/>
</dbReference>
<dbReference type="GO" id="GO:0003735">
    <property type="term" value="F:structural constituent of ribosome"/>
    <property type="evidence" value="ECO:0007669"/>
    <property type="project" value="TreeGrafter"/>
</dbReference>
<dbReference type="GO" id="GO:0005763">
    <property type="term" value="C:mitochondrial small ribosomal subunit"/>
    <property type="evidence" value="ECO:0007669"/>
    <property type="project" value="TreeGrafter"/>
</dbReference>
<sequence length="320" mass="36881">MMRPALNSSLQSFLLGSIRRISHCRTSQADPSCHTLQDEGLFYTIPEDEMKDFFQGEPLWGREHDKQRKTFQEMSLMVRRPALEAINCLKQARPGFPSLHLVLYGRDGAGKTMSLVNTIHFALKNKWFAINAGLCSYWFKFKWETAPSETMEGLYNLPMMGVQLLAQIKLQNAQLLCKTLITVDGVNNLWYGRTQMKKLDKSHIHSPEFSLSQLLLRSFTNDWSNGAVVVTVDRLAGQPDRRESYMPRYLLGKEGFEKLDPFIPIHVGNYTEREFYSCVNYYTDRLWLQNPAAQTPEGQKELEFLSGRNPRDLKTLCDPL</sequence>
<dbReference type="AlphaFoldDB" id="A0A7R8XEN7"/>
<dbReference type="Pfam" id="PF10236">
    <property type="entry name" value="DAP3"/>
    <property type="match status" value="1"/>
</dbReference>
<keyword evidence="4" id="KW-0689">Ribosomal protein</keyword>
<comment type="subcellular location">
    <subcellularLocation>
        <location evidence="1">Mitochondrion</location>
    </subcellularLocation>
</comment>
<proteinExistence type="inferred from homology"/>
<dbReference type="PANTHER" id="PTHR12810:SF0">
    <property type="entry name" value="SMALL RIBOSOMAL SUBUNIT PROTEIN MS29"/>
    <property type="match status" value="1"/>
</dbReference>
<protein>
    <recommendedName>
        <fullName evidence="7">Small ribosomal subunit protein mS29</fullName>
    </recommendedName>
</protein>
<evidence type="ECO:0000256" key="6">
    <source>
        <dbReference type="ARBA" id="ARBA00023274"/>
    </source>
</evidence>
<evidence type="ECO:0000256" key="3">
    <source>
        <dbReference type="ARBA" id="ARBA00022946"/>
    </source>
</evidence>
<reference evidence="8" key="1">
    <citation type="submission" date="2020-11" db="EMBL/GenBank/DDBJ databases">
        <authorList>
            <person name="Tran Van P."/>
        </authorList>
    </citation>
    <scope>NUCLEOTIDE SEQUENCE</scope>
</reference>
<dbReference type="InterPro" id="IPR008092">
    <property type="entry name" value="Ribosomal_mS29_met"/>
</dbReference>
<name>A0A7R8XEN7_9CRUS</name>
<dbReference type="Proteomes" id="UP000677054">
    <property type="component" value="Unassembled WGS sequence"/>
</dbReference>
<keyword evidence="5" id="KW-0496">Mitochondrion</keyword>
<dbReference type="PANTHER" id="PTHR12810">
    <property type="entry name" value="MITOCHONDRIAL 28S RIBOSOMAL PROTEIN S29"/>
    <property type="match status" value="1"/>
</dbReference>
<evidence type="ECO:0000313" key="9">
    <source>
        <dbReference type="Proteomes" id="UP000677054"/>
    </source>
</evidence>
<evidence type="ECO:0000256" key="4">
    <source>
        <dbReference type="ARBA" id="ARBA00022980"/>
    </source>
</evidence>
<dbReference type="PRINTS" id="PR01716">
    <property type="entry name" value="DEATHASSOCP3"/>
</dbReference>
<evidence type="ECO:0000256" key="5">
    <source>
        <dbReference type="ARBA" id="ARBA00023128"/>
    </source>
</evidence>
<comment type="similarity">
    <text evidence="2">Belongs to the mitochondrion-specific ribosomal protein mS29 family.</text>
</comment>
<gene>
    <name evidence="8" type="ORF">DSTB1V02_LOCUS8050</name>
</gene>
<dbReference type="EMBL" id="CAJPEV010001753">
    <property type="protein sequence ID" value="CAG0894192.1"/>
    <property type="molecule type" value="Genomic_DNA"/>
</dbReference>
<evidence type="ECO:0000256" key="1">
    <source>
        <dbReference type="ARBA" id="ARBA00004173"/>
    </source>
</evidence>
<keyword evidence="3" id="KW-0809">Transit peptide</keyword>
<evidence type="ECO:0000256" key="7">
    <source>
        <dbReference type="ARBA" id="ARBA00035140"/>
    </source>
</evidence>
<keyword evidence="9" id="KW-1185">Reference proteome</keyword>
<dbReference type="OrthoDB" id="274828at2759"/>
<accession>A0A7R8XEN7</accession>